<accession>V5INN9</accession>
<dbReference type="EMBL" id="CM002240">
    <property type="protein sequence ID" value="ESA42376.1"/>
    <property type="molecule type" value="Genomic_DNA"/>
</dbReference>
<dbReference type="KEGG" id="ncr:NCU16936"/>
<dbReference type="InParanoid" id="V5INN9"/>
<dbReference type="GeneID" id="23569731"/>
<evidence type="ECO:0000313" key="2">
    <source>
        <dbReference type="EMBL" id="ESA42376.1"/>
    </source>
</evidence>
<dbReference type="RefSeq" id="XP_011394811.1">
    <property type="nucleotide sequence ID" value="XM_011396509.1"/>
</dbReference>
<dbReference type="VEuPathDB" id="FungiDB:NCU16936"/>
<evidence type="ECO:0000256" key="1">
    <source>
        <dbReference type="SAM" id="MobiDB-lite"/>
    </source>
</evidence>
<reference evidence="2 3" key="1">
    <citation type="journal article" date="2003" name="Nature">
        <title>The genome sequence of the filamentous fungus Neurospora crassa.</title>
        <authorList>
            <person name="Galagan J.E."/>
            <person name="Calvo S.E."/>
            <person name="Borkovich K.A."/>
            <person name="Selker E.U."/>
            <person name="Read N.D."/>
            <person name="Jaffe D."/>
            <person name="FitzHugh W."/>
            <person name="Ma L.J."/>
            <person name="Smirnov S."/>
            <person name="Purcell S."/>
            <person name="Rehman B."/>
            <person name="Elkins T."/>
            <person name="Engels R."/>
            <person name="Wang S."/>
            <person name="Nielsen C.B."/>
            <person name="Butler J."/>
            <person name="Endrizzi M."/>
            <person name="Qui D."/>
            <person name="Ianakiev P."/>
            <person name="Bell-Pedersen D."/>
            <person name="Nelson M.A."/>
            <person name="Werner-Washburne M."/>
            <person name="Selitrennikoff C.P."/>
            <person name="Kinsey J.A."/>
            <person name="Braun E.L."/>
            <person name="Zelter A."/>
            <person name="Schulte U."/>
            <person name="Kothe G.O."/>
            <person name="Jedd G."/>
            <person name="Mewes W."/>
            <person name="Staben C."/>
            <person name="Marcotte E."/>
            <person name="Greenberg D."/>
            <person name="Roy A."/>
            <person name="Foley K."/>
            <person name="Naylor J."/>
            <person name="Stange-Thomann N."/>
            <person name="Barrett R."/>
            <person name="Gnerre S."/>
            <person name="Kamal M."/>
            <person name="Kamvysselis M."/>
            <person name="Mauceli E."/>
            <person name="Bielke C."/>
            <person name="Rudd S."/>
            <person name="Frishman D."/>
            <person name="Krystofova S."/>
            <person name="Rasmussen C."/>
            <person name="Metzenberg R.L."/>
            <person name="Perkins D.D."/>
            <person name="Kroken S."/>
            <person name="Cogoni C."/>
            <person name="Macino G."/>
            <person name="Catcheside D."/>
            <person name="Li W."/>
            <person name="Pratt R.J."/>
            <person name="Osmani S.A."/>
            <person name="DeSouza C.P."/>
            <person name="Glass L."/>
            <person name="Orbach M.J."/>
            <person name="Berglund J.A."/>
            <person name="Voelker R."/>
            <person name="Yarden O."/>
            <person name="Plamann M."/>
            <person name="Seiler S."/>
            <person name="Dunlap J."/>
            <person name="Radford A."/>
            <person name="Aramayo R."/>
            <person name="Natvig D.O."/>
            <person name="Alex L.A."/>
            <person name="Mannhaupt G."/>
            <person name="Ebbole D.J."/>
            <person name="Freitag M."/>
            <person name="Paulsen I."/>
            <person name="Sachs M.S."/>
            <person name="Lander E.S."/>
            <person name="Nusbaum C."/>
            <person name="Birren B."/>
        </authorList>
    </citation>
    <scope>NUCLEOTIDE SEQUENCE [LARGE SCALE GENOMIC DNA]</scope>
    <source>
        <strain evidence="3">ATCC 24698 / 74-OR23-1A / CBS 708.71 / DSM 1257 / FGSC 987</strain>
    </source>
</reference>
<evidence type="ECO:0000313" key="3">
    <source>
        <dbReference type="Proteomes" id="UP000001805"/>
    </source>
</evidence>
<sequence length="107" mass="11736">MTADPAQRFVCAVGGRITTVRFTYPQAPSSALKLTPSRTRFPTSVSPKPSFKFVSTKTYCMMHSHTPPVYPSARNLHPEGRLWSSPRAGEDSSRFGRPGRSGHRGAS</sequence>
<dbReference type="Proteomes" id="UP000001805">
    <property type="component" value="Chromosome 2, Linkage Group V"/>
</dbReference>
<proteinExistence type="predicted"/>
<dbReference type="AlphaFoldDB" id="V5INN9"/>
<name>V5INN9_NEUCR</name>
<organism evidence="2 3">
    <name type="scientific">Neurospora crassa (strain ATCC 24698 / 74-OR23-1A / CBS 708.71 / DSM 1257 / FGSC 987)</name>
    <dbReference type="NCBI Taxonomy" id="367110"/>
    <lineage>
        <taxon>Eukaryota</taxon>
        <taxon>Fungi</taxon>
        <taxon>Dikarya</taxon>
        <taxon>Ascomycota</taxon>
        <taxon>Pezizomycotina</taxon>
        <taxon>Sordariomycetes</taxon>
        <taxon>Sordariomycetidae</taxon>
        <taxon>Sordariales</taxon>
        <taxon>Sordariaceae</taxon>
        <taxon>Neurospora</taxon>
    </lineage>
</organism>
<keyword evidence="3" id="KW-1185">Reference proteome</keyword>
<gene>
    <name evidence="2" type="ORF">NCU16936</name>
</gene>
<feature type="region of interest" description="Disordered" evidence="1">
    <location>
        <begin position="67"/>
        <end position="107"/>
    </location>
</feature>
<protein>
    <submittedName>
        <fullName evidence="2">Uncharacterized protein</fullName>
    </submittedName>
</protein>